<gene>
    <name evidence="2" type="ORF">R3W88_000778</name>
</gene>
<keyword evidence="3" id="KW-1185">Reference proteome</keyword>
<proteinExistence type="predicted"/>
<dbReference type="EMBL" id="JAWPEI010000001">
    <property type="protein sequence ID" value="KAK4737081.1"/>
    <property type="molecule type" value="Genomic_DNA"/>
</dbReference>
<evidence type="ECO:0000256" key="1">
    <source>
        <dbReference type="SAM" id="Phobius"/>
    </source>
</evidence>
<comment type="caution">
    <text evidence="2">The sequence shown here is derived from an EMBL/GenBank/DDBJ whole genome shotgun (WGS) entry which is preliminary data.</text>
</comment>
<reference evidence="2 3" key="1">
    <citation type="submission" date="2023-10" db="EMBL/GenBank/DDBJ databases">
        <title>Genome-Wide Identification Analysis in wild type Solanum Pinnatisectum Reveals Some Genes Defensing Phytophthora Infestans.</title>
        <authorList>
            <person name="Sun C."/>
        </authorList>
    </citation>
    <scope>NUCLEOTIDE SEQUENCE [LARGE SCALE GENOMIC DNA]</scope>
    <source>
        <strain evidence="2">LQN</strain>
        <tissue evidence="2">Leaf</tissue>
    </source>
</reference>
<keyword evidence="1" id="KW-0812">Transmembrane</keyword>
<accession>A0AAV9MGA4</accession>
<evidence type="ECO:0000313" key="2">
    <source>
        <dbReference type="EMBL" id="KAK4737081.1"/>
    </source>
</evidence>
<protein>
    <submittedName>
        <fullName evidence="2">Uncharacterized protein</fullName>
    </submittedName>
</protein>
<dbReference type="Proteomes" id="UP001311915">
    <property type="component" value="Unassembled WGS sequence"/>
</dbReference>
<name>A0AAV9MGA4_9SOLN</name>
<keyword evidence="1" id="KW-1133">Transmembrane helix</keyword>
<evidence type="ECO:0000313" key="3">
    <source>
        <dbReference type="Proteomes" id="UP001311915"/>
    </source>
</evidence>
<keyword evidence="1" id="KW-0472">Membrane</keyword>
<sequence length="91" mass="10802">MSIVIFDSVFFPNESFDFAKTIVFLVQTLAFFNDPIDEVSYDYEHLISTRSRSFYSGVKYLFYFYSCSYLHIFSASISFSSSHSFFWWLDV</sequence>
<dbReference type="AlphaFoldDB" id="A0AAV9MGA4"/>
<feature type="transmembrane region" description="Helical" evidence="1">
    <location>
        <begin position="60"/>
        <end position="79"/>
    </location>
</feature>
<organism evidence="2 3">
    <name type="scientific">Solanum pinnatisectum</name>
    <name type="common">tansyleaf nightshade</name>
    <dbReference type="NCBI Taxonomy" id="50273"/>
    <lineage>
        <taxon>Eukaryota</taxon>
        <taxon>Viridiplantae</taxon>
        <taxon>Streptophyta</taxon>
        <taxon>Embryophyta</taxon>
        <taxon>Tracheophyta</taxon>
        <taxon>Spermatophyta</taxon>
        <taxon>Magnoliopsida</taxon>
        <taxon>eudicotyledons</taxon>
        <taxon>Gunneridae</taxon>
        <taxon>Pentapetalae</taxon>
        <taxon>asterids</taxon>
        <taxon>lamiids</taxon>
        <taxon>Solanales</taxon>
        <taxon>Solanaceae</taxon>
        <taxon>Solanoideae</taxon>
        <taxon>Solaneae</taxon>
        <taxon>Solanum</taxon>
    </lineage>
</organism>